<dbReference type="InterPro" id="IPR000835">
    <property type="entry name" value="HTH_MarR-typ"/>
</dbReference>
<dbReference type="EMBL" id="RBKS01000001">
    <property type="protein sequence ID" value="RKR74428.1"/>
    <property type="molecule type" value="Genomic_DNA"/>
</dbReference>
<dbReference type="PANTHER" id="PTHR33164:SF94">
    <property type="entry name" value="TRANSCRIPTIONAL REGULATORY PROTEIN-RELATED"/>
    <property type="match status" value="1"/>
</dbReference>
<dbReference type="GO" id="GO:0003700">
    <property type="term" value="F:DNA-binding transcription factor activity"/>
    <property type="evidence" value="ECO:0007669"/>
    <property type="project" value="InterPro"/>
</dbReference>
<gene>
    <name evidence="2" type="ORF">C8E83_1540</name>
</gene>
<dbReference type="SMART" id="SM00347">
    <property type="entry name" value="HTH_MARR"/>
    <property type="match status" value="1"/>
</dbReference>
<dbReference type="OrthoDB" id="8966183at2"/>
<dbReference type="InterPro" id="IPR039422">
    <property type="entry name" value="MarR/SlyA-like"/>
</dbReference>
<dbReference type="PROSITE" id="PS50995">
    <property type="entry name" value="HTH_MARR_2"/>
    <property type="match status" value="1"/>
</dbReference>
<comment type="caution">
    <text evidence="2">The sequence shown here is derived from an EMBL/GenBank/DDBJ whole genome shotgun (WGS) entry which is preliminary data.</text>
</comment>
<organism evidence="2 3">
    <name type="scientific">Frondihabitans australicus</name>
    <dbReference type="NCBI Taxonomy" id="386892"/>
    <lineage>
        <taxon>Bacteria</taxon>
        <taxon>Bacillati</taxon>
        <taxon>Actinomycetota</taxon>
        <taxon>Actinomycetes</taxon>
        <taxon>Micrococcales</taxon>
        <taxon>Microbacteriaceae</taxon>
        <taxon>Frondihabitans</taxon>
    </lineage>
</organism>
<dbReference type="AlphaFoldDB" id="A0A495IGA2"/>
<dbReference type="SUPFAM" id="SSF46785">
    <property type="entry name" value="Winged helix' DNA-binding domain"/>
    <property type="match status" value="1"/>
</dbReference>
<keyword evidence="3" id="KW-1185">Reference proteome</keyword>
<dbReference type="Proteomes" id="UP000280008">
    <property type="component" value="Unassembled WGS sequence"/>
</dbReference>
<dbReference type="Gene3D" id="1.10.10.10">
    <property type="entry name" value="Winged helix-like DNA-binding domain superfamily/Winged helix DNA-binding domain"/>
    <property type="match status" value="1"/>
</dbReference>
<sequence length="156" mass="16923">MNADSNAPSPTDATLTASRALLGIVARSVASALEVVTLPQFRVLVLLSNDGPTRLGSLAERIGALPSTFSRSVDRMVAGGWVERSLREDNRREILLDLTEDGRRLVDSVTERRRREIRTVLDALPADDQALVARAFDAFNRAAGEPTVDDLLTLGL</sequence>
<evidence type="ECO:0000313" key="3">
    <source>
        <dbReference type="Proteomes" id="UP000280008"/>
    </source>
</evidence>
<dbReference type="InterPro" id="IPR036390">
    <property type="entry name" value="WH_DNA-bd_sf"/>
</dbReference>
<accession>A0A495IGA2</accession>
<dbReference type="RefSeq" id="WP_121369174.1">
    <property type="nucleotide sequence ID" value="NZ_RBKS01000001.1"/>
</dbReference>
<name>A0A495IGA2_9MICO</name>
<evidence type="ECO:0000259" key="1">
    <source>
        <dbReference type="PROSITE" id="PS50995"/>
    </source>
</evidence>
<dbReference type="InterPro" id="IPR036388">
    <property type="entry name" value="WH-like_DNA-bd_sf"/>
</dbReference>
<dbReference type="GO" id="GO:0006950">
    <property type="term" value="P:response to stress"/>
    <property type="evidence" value="ECO:0007669"/>
    <property type="project" value="TreeGrafter"/>
</dbReference>
<dbReference type="PANTHER" id="PTHR33164">
    <property type="entry name" value="TRANSCRIPTIONAL REGULATOR, MARR FAMILY"/>
    <property type="match status" value="1"/>
</dbReference>
<feature type="domain" description="HTH marR-type" evidence="1">
    <location>
        <begin position="1"/>
        <end position="141"/>
    </location>
</feature>
<evidence type="ECO:0000313" key="2">
    <source>
        <dbReference type="EMBL" id="RKR74428.1"/>
    </source>
</evidence>
<protein>
    <submittedName>
        <fullName evidence="2">MarR family transcriptional regulator</fullName>
    </submittedName>
</protein>
<dbReference type="Pfam" id="PF01047">
    <property type="entry name" value="MarR"/>
    <property type="match status" value="1"/>
</dbReference>
<proteinExistence type="predicted"/>
<reference evidence="2 3" key="1">
    <citation type="submission" date="2018-10" db="EMBL/GenBank/DDBJ databases">
        <title>Sequencing the genomes of 1000 actinobacteria strains.</title>
        <authorList>
            <person name="Klenk H.-P."/>
        </authorList>
    </citation>
    <scope>NUCLEOTIDE SEQUENCE [LARGE SCALE GENOMIC DNA]</scope>
    <source>
        <strain evidence="2 3">DSM 17894</strain>
    </source>
</reference>